<gene>
    <name evidence="1" type="ORF">fugu_013643</name>
</gene>
<keyword evidence="2" id="KW-1185">Reference proteome</keyword>
<sequence length="118" mass="13031">MYCLERRRGQRLGDWFGLVSVRPAAAGQASDTDPDRHGTTVAFRSISETPVYTQSLQGVVDLQPGGALSSAEGSEGPAFITYLFIYLKRGSFWLQEGLILQVLPLWFSKFPPDTLHIA</sequence>
<comment type="caution">
    <text evidence="1">The sequence shown here is derived from an EMBL/GenBank/DDBJ whole genome shotgun (WGS) entry which is preliminary data.</text>
</comment>
<accession>A0A4Z2C3T8</accession>
<proteinExistence type="predicted"/>
<evidence type="ECO:0000313" key="1">
    <source>
        <dbReference type="EMBL" id="TNM99079.1"/>
    </source>
</evidence>
<name>A0A4Z2C3T8_9TELE</name>
<dbReference type="Proteomes" id="UP000516260">
    <property type="component" value="Chromosome 14"/>
</dbReference>
<dbReference type="AlphaFoldDB" id="A0A4Z2C3T8"/>
<evidence type="ECO:0000313" key="2">
    <source>
        <dbReference type="Proteomes" id="UP000516260"/>
    </source>
</evidence>
<dbReference type="EMBL" id="SWLE01000006">
    <property type="protein sequence ID" value="TNM99079.1"/>
    <property type="molecule type" value="Genomic_DNA"/>
</dbReference>
<protein>
    <submittedName>
        <fullName evidence="1">Uncharacterized protein</fullName>
    </submittedName>
</protein>
<organism evidence="1 2">
    <name type="scientific">Takifugu bimaculatus</name>
    <dbReference type="NCBI Taxonomy" id="433685"/>
    <lineage>
        <taxon>Eukaryota</taxon>
        <taxon>Metazoa</taxon>
        <taxon>Chordata</taxon>
        <taxon>Craniata</taxon>
        <taxon>Vertebrata</taxon>
        <taxon>Euteleostomi</taxon>
        <taxon>Actinopterygii</taxon>
        <taxon>Neopterygii</taxon>
        <taxon>Teleostei</taxon>
        <taxon>Neoteleostei</taxon>
        <taxon>Acanthomorphata</taxon>
        <taxon>Eupercaria</taxon>
        <taxon>Tetraodontiformes</taxon>
        <taxon>Tetradontoidea</taxon>
        <taxon>Tetraodontidae</taxon>
        <taxon>Takifugu</taxon>
    </lineage>
</organism>
<reference evidence="1 2" key="1">
    <citation type="submission" date="2019-04" db="EMBL/GenBank/DDBJ databases">
        <title>The sequence and de novo assembly of Takifugu bimaculatus genome using PacBio and Hi-C technologies.</title>
        <authorList>
            <person name="Xu P."/>
            <person name="Liu B."/>
            <person name="Zhou Z."/>
        </authorList>
    </citation>
    <scope>NUCLEOTIDE SEQUENCE [LARGE SCALE GENOMIC DNA]</scope>
    <source>
        <strain evidence="1">TB-2018</strain>
        <tissue evidence="1">Muscle</tissue>
    </source>
</reference>